<proteinExistence type="predicted"/>
<reference evidence="1" key="1">
    <citation type="submission" date="2022-05" db="EMBL/GenBank/DDBJ databases">
        <title>Using nanopore sequencing to obtain complete genomes from saliva samples.</title>
        <authorList>
            <person name="Baker J.L."/>
        </authorList>
    </citation>
    <scope>NUCLEOTIDE SEQUENCE</scope>
    <source>
        <strain evidence="1">JCVI-JB-Ag32</strain>
    </source>
</reference>
<accession>A0A9E7DD18</accession>
<dbReference type="KEGG" id="agh:M3I41_08800"/>
<organism evidence="1 2">
    <name type="scientific">Actinomyces graevenitzii</name>
    <dbReference type="NCBI Taxonomy" id="55565"/>
    <lineage>
        <taxon>Bacteria</taxon>
        <taxon>Bacillati</taxon>
        <taxon>Actinomycetota</taxon>
        <taxon>Actinomycetes</taxon>
        <taxon>Actinomycetales</taxon>
        <taxon>Actinomycetaceae</taxon>
        <taxon>Actinomyces</taxon>
    </lineage>
</organism>
<evidence type="ECO:0000313" key="1">
    <source>
        <dbReference type="EMBL" id="UQF79650.1"/>
    </source>
</evidence>
<dbReference type="AlphaFoldDB" id="A0A9E7DD18"/>
<dbReference type="EMBL" id="CP097095">
    <property type="protein sequence ID" value="UQF79650.1"/>
    <property type="molecule type" value="Genomic_DNA"/>
</dbReference>
<protein>
    <submittedName>
        <fullName evidence="1">Uncharacterized protein</fullName>
    </submittedName>
</protein>
<evidence type="ECO:0000313" key="2">
    <source>
        <dbReference type="Proteomes" id="UP000830236"/>
    </source>
</evidence>
<dbReference type="Proteomes" id="UP000830236">
    <property type="component" value="Chromosome"/>
</dbReference>
<name>A0A9E7DD18_9ACTO</name>
<gene>
    <name evidence="1" type="ORF">M3I41_08800</name>
</gene>
<sequence>MADNAPNFIRRSGFISSVKADDQTIDKVLANLGVLALLGEPVLPQHRSISVLVSDQNQVATVKNGELAPGLDLSDLVYKLATELEADVLIGPARYDASAGSDEDYEPDYAALRVAVLTPMSSYTVPLQSTLLERTLAVVNLPEIDRRLVLYAGDGLEIGDLGWDEEQLPSLVLRSYKGELSLSAVTSGDLDDDSEVVTVLRRREWVVWPKGRIAKARKEELAAALAAPTHAAELSVVTPNADVEALDKALAADSGNGVDGAAPVLEALGLPQWLGPWLRGEIATSAVEDVVVHEPRGLSNAVGRSVSMMLDDSAVSGPSFWQGYTRTVTDQPWLFRAAHLLEAGAGGALVGTALTRRLRNGGGLSGTLLVMGAGLVVDSAAEFALASWTRARELRRRAVEAEREARRAAAQQ</sequence>